<name>E1QX82_OLSUV</name>
<dbReference type="PANTHER" id="PTHR38659">
    <property type="entry name" value="METAL-DEPENDENT PHOSPHOHYDROLASE"/>
    <property type="match status" value="1"/>
</dbReference>
<organism evidence="1 2">
    <name type="scientific">Olsenella uli (strain ATCC 49627 / DSM 7084 / CCUG 31166 / CIP 109912 / JCM 12494 / LMG 11480 / NCIMB 702895 / VPI D76D-27C)</name>
    <name type="common">Lactobacillus uli</name>
    <dbReference type="NCBI Taxonomy" id="633147"/>
    <lineage>
        <taxon>Bacteria</taxon>
        <taxon>Bacillati</taxon>
        <taxon>Actinomycetota</taxon>
        <taxon>Coriobacteriia</taxon>
        <taxon>Coriobacteriales</taxon>
        <taxon>Atopobiaceae</taxon>
        <taxon>Olsenella</taxon>
    </lineage>
</organism>
<dbReference type="PANTHER" id="PTHR38659:SF2">
    <property type="entry name" value="HDIG DOMAIN PROTEIN"/>
    <property type="match status" value="1"/>
</dbReference>
<keyword evidence="1" id="KW-0378">Hydrolase</keyword>
<gene>
    <name evidence="1" type="ordered locus">Olsu_1637</name>
</gene>
<dbReference type="Proteomes" id="UP000000333">
    <property type="component" value="Chromosome"/>
</dbReference>
<dbReference type="RefSeq" id="WP_013252486.1">
    <property type="nucleotide sequence ID" value="NC_014363.1"/>
</dbReference>
<keyword evidence="2" id="KW-1185">Reference proteome</keyword>
<dbReference type="GO" id="GO:0016787">
    <property type="term" value="F:hydrolase activity"/>
    <property type="evidence" value="ECO:0007669"/>
    <property type="project" value="UniProtKB-KW"/>
</dbReference>
<dbReference type="SUPFAM" id="SSF109604">
    <property type="entry name" value="HD-domain/PDEase-like"/>
    <property type="match status" value="1"/>
</dbReference>
<evidence type="ECO:0000313" key="2">
    <source>
        <dbReference type="Proteomes" id="UP000000333"/>
    </source>
</evidence>
<reference evidence="1 2" key="1">
    <citation type="journal article" date="2010" name="Stand. Genomic Sci.">
        <title>Complete genome sequence of Olsenella uli type strain (VPI D76D-27C).</title>
        <authorList>
            <person name="Goker M."/>
            <person name="Held B."/>
            <person name="Lucas S."/>
            <person name="Nolan M."/>
            <person name="Yasawong M."/>
            <person name="Glavina Del Rio T."/>
            <person name="Tice H."/>
            <person name="Cheng J.F."/>
            <person name="Bruce D."/>
            <person name="Detter J.C."/>
            <person name="Tapia R."/>
            <person name="Han C."/>
            <person name="Goodwin L."/>
            <person name="Pitluck S."/>
            <person name="Liolios K."/>
            <person name="Ivanova N."/>
            <person name="Mavromatis K."/>
            <person name="Mikhailova N."/>
            <person name="Pati A."/>
            <person name="Chen A."/>
            <person name="Palaniappan K."/>
            <person name="Land M."/>
            <person name="Hauser L."/>
            <person name="Chang Y.J."/>
            <person name="Jeffries C.D."/>
            <person name="Rohde M."/>
            <person name="Sikorski J."/>
            <person name="Pukall R."/>
            <person name="Woyke T."/>
            <person name="Bristow J."/>
            <person name="Eisen J.A."/>
            <person name="Markowitz V."/>
            <person name="Hugenholtz P."/>
            <person name="Kyrpides N.C."/>
            <person name="Klenk H.P."/>
            <person name="Lapidus A."/>
        </authorList>
    </citation>
    <scope>NUCLEOTIDE SEQUENCE [LARGE SCALE GENOMIC DNA]</scope>
    <source>
        <strain evidence="2">ATCC 49627 / DSM 7084 / CIP 109912 / JCM 12494 / NCIMB 702895 / VPI D76D-27C</strain>
    </source>
</reference>
<accession>E1QX82</accession>
<dbReference type="KEGG" id="ols:Olsu_1637"/>
<sequence>MAEMSASARAAAEAVAEEGQRLESGLTRDQAFELLKMHNEDPFHISHGETLEALMRHYAERYDAQNVDFWGQVGLLHDLDWEKWQDDHNHTIKTAELLAEAGADPYLAHAIMTHNSDVNTELPVPQLKMERVLFACDELSGLIQAAARVRPSGSVMDMPLKSLKKKFKDKRFAAGCDRDVIRQGAELNGMGVDELLDEILGAMKAIAPAGDIYAKDGEGML</sequence>
<dbReference type="HOGENOM" id="CLU_090635_1_1_11"/>
<dbReference type="EMBL" id="CP002106">
    <property type="protein sequence ID" value="ADK68735.1"/>
    <property type="molecule type" value="Genomic_DNA"/>
</dbReference>
<dbReference type="STRING" id="633147.Olsu_1637"/>
<proteinExistence type="predicted"/>
<dbReference type="GeneID" id="78513025"/>
<evidence type="ECO:0000313" key="1">
    <source>
        <dbReference type="EMBL" id="ADK68735.1"/>
    </source>
</evidence>
<dbReference type="eggNOG" id="COG2316">
    <property type="taxonomic scope" value="Bacteria"/>
</dbReference>
<dbReference type="AlphaFoldDB" id="E1QX82"/>
<protein>
    <submittedName>
        <fullName evidence="1">Metal dependent phosphohydrolase</fullName>
    </submittedName>
</protein>